<organism evidence="1 2">
    <name type="scientific">Terriglobus roseus (strain DSM 18391 / NRRL B-41598 / KBS 63)</name>
    <dbReference type="NCBI Taxonomy" id="926566"/>
    <lineage>
        <taxon>Bacteria</taxon>
        <taxon>Pseudomonadati</taxon>
        <taxon>Acidobacteriota</taxon>
        <taxon>Terriglobia</taxon>
        <taxon>Terriglobales</taxon>
        <taxon>Acidobacteriaceae</taxon>
        <taxon>Terriglobus</taxon>
    </lineage>
</organism>
<reference evidence="1 2" key="1">
    <citation type="submission" date="2012-06" db="EMBL/GenBank/DDBJ databases">
        <title>Complete genome of Terriglobus roseus DSM 18391.</title>
        <authorList>
            <consortium name="US DOE Joint Genome Institute (JGI-PGF)"/>
            <person name="Lucas S."/>
            <person name="Copeland A."/>
            <person name="Lapidus A."/>
            <person name="Glavina del Rio T."/>
            <person name="Dalin E."/>
            <person name="Tice H."/>
            <person name="Bruce D."/>
            <person name="Goodwin L."/>
            <person name="Pitluck S."/>
            <person name="Peters L."/>
            <person name="Mikhailova N."/>
            <person name="Munk A.C.C."/>
            <person name="Kyrpides N."/>
            <person name="Mavromatis K."/>
            <person name="Ivanova N."/>
            <person name="Brettin T."/>
            <person name="Detter J.C."/>
            <person name="Han C."/>
            <person name="Larimer F."/>
            <person name="Land M."/>
            <person name="Hauser L."/>
            <person name="Markowitz V."/>
            <person name="Cheng J.-F."/>
            <person name="Hugenholtz P."/>
            <person name="Woyke T."/>
            <person name="Wu D."/>
            <person name="Brambilla E."/>
            <person name="Klenk H.-P."/>
            <person name="Eisen J.A."/>
        </authorList>
    </citation>
    <scope>NUCLEOTIDE SEQUENCE [LARGE SCALE GENOMIC DNA]</scope>
    <source>
        <strain evidence="2">DSM 18391 / NRRL B-41598 / KBS 63</strain>
    </source>
</reference>
<dbReference type="AlphaFoldDB" id="I3ZG37"/>
<accession>I3ZG37</accession>
<evidence type="ECO:0000313" key="1">
    <source>
        <dbReference type="EMBL" id="AFL88205.1"/>
    </source>
</evidence>
<dbReference type="Proteomes" id="UP000006056">
    <property type="component" value="Chromosome"/>
</dbReference>
<dbReference type="OrthoDB" id="118450at2"/>
<dbReference type="eggNOG" id="ENOG5032RGJ">
    <property type="taxonomic scope" value="Bacteria"/>
</dbReference>
<keyword evidence="2" id="KW-1185">Reference proteome</keyword>
<evidence type="ECO:0000313" key="2">
    <source>
        <dbReference type="Proteomes" id="UP000006056"/>
    </source>
</evidence>
<proteinExistence type="predicted"/>
<dbReference type="EMBL" id="CP003379">
    <property type="protein sequence ID" value="AFL88205.1"/>
    <property type="molecule type" value="Genomic_DNA"/>
</dbReference>
<gene>
    <name evidence="1" type="ordered locus">Terro_1915</name>
</gene>
<dbReference type="HOGENOM" id="CLU_142809_0_0_0"/>
<sequence length="182" mass="20142">MASSRKKVIVRRFLPGLLWGYLPSSGLAHTGQPPMLDLLDLSGRIQPVPLTDVKYAAYVRDFNTADSVTPERLTRKTFLARPRTEGLWLRLTLRDGDILEGLAPLDLTLADGWSQDLGVHLVPPDIRGNTQRLFVPRLAIESMEVLAVVTTPSRKKPVAIAAEVEEQPDLFSLALPPDARTQ</sequence>
<dbReference type="RefSeq" id="WP_014785774.1">
    <property type="nucleotide sequence ID" value="NC_018014.1"/>
</dbReference>
<name>I3ZG37_TERRK</name>
<dbReference type="Pfam" id="PF22478">
    <property type="entry name" value="DUF6982"/>
    <property type="match status" value="1"/>
</dbReference>
<protein>
    <submittedName>
        <fullName evidence="1">Uncharacterized protein</fullName>
    </submittedName>
</protein>
<dbReference type="InterPro" id="IPR054251">
    <property type="entry name" value="DUF6982"/>
</dbReference>
<dbReference type="KEGG" id="trs:Terro_1915"/>
<dbReference type="STRING" id="926566.Terro_1915"/>